<feature type="domain" description="Fringe-like glycosyltransferase" evidence="12">
    <location>
        <begin position="151"/>
        <end position="228"/>
    </location>
</feature>
<accession>A0A1V6Q9G9</accession>
<dbReference type="Proteomes" id="UP000191672">
    <property type="component" value="Unassembled WGS sequence"/>
</dbReference>
<evidence type="ECO:0000313" key="14">
    <source>
        <dbReference type="Proteomes" id="UP000191672"/>
    </source>
</evidence>
<name>A0A1V6Q9G9_9EURO</name>
<dbReference type="AlphaFoldDB" id="A0A1V6Q9G9"/>
<dbReference type="Pfam" id="PF02434">
    <property type="entry name" value="Fringe"/>
    <property type="match status" value="1"/>
</dbReference>
<dbReference type="GO" id="GO:0016020">
    <property type="term" value="C:membrane"/>
    <property type="evidence" value="ECO:0007669"/>
    <property type="project" value="UniProtKB-SubCell"/>
</dbReference>
<keyword evidence="14" id="KW-1185">Reference proteome</keyword>
<keyword evidence="7" id="KW-0812">Transmembrane</keyword>
<evidence type="ECO:0000256" key="6">
    <source>
        <dbReference type="ARBA" id="ARBA00022679"/>
    </source>
</evidence>
<comment type="pathway">
    <text evidence="2">Protein modification; protein glycosylation.</text>
</comment>
<dbReference type="STRING" id="416450.A0A1V6Q9G9"/>
<dbReference type="EC" id="2.4.1.122" evidence="4"/>
<dbReference type="GO" id="GO:0016263">
    <property type="term" value="F:glycoprotein-N-acetylgalactosamine 3-beta-galactosyltransferase activity"/>
    <property type="evidence" value="ECO:0007669"/>
    <property type="project" value="UniProtKB-EC"/>
</dbReference>
<keyword evidence="11" id="KW-0472">Membrane</keyword>
<keyword evidence="10" id="KW-1133">Transmembrane helix</keyword>
<dbReference type="EMBL" id="MDYN01000009">
    <property type="protein sequence ID" value="OQD85637.1"/>
    <property type="molecule type" value="Genomic_DNA"/>
</dbReference>
<proteinExistence type="inferred from homology"/>
<evidence type="ECO:0000256" key="4">
    <source>
        <dbReference type="ARBA" id="ARBA00012557"/>
    </source>
</evidence>
<keyword evidence="5" id="KW-0328">Glycosyltransferase</keyword>
<gene>
    <name evidence="13" type="ORF">PENANT_c009G00540</name>
</gene>
<comment type="subcellular location">
    <subcellularLocation>
        <location evidence="1">Membrane</location>
        <topology evidence="1">Single-pass type II membrane protein</topology>
    </subcellularLocation>
</comment>
<dbReference type="PANTHER" id="PTHR23033:SF43">
    <property type="entry name" value="APPLE DOMAIN-CONTAINING PROTEIN"/>
    <property type="match status" value="1"/>
</dbReference>
<keyword evidence="6" id="KW-0808">Transferase</keyword>
<evidence type="ECO:0000256" key="10">
    <source>
        <dbReference type="ARBA" id="ARBA00022989"/>
    </source>
</evidence>
<dbReference type="Gene3D" id="3.90.550.50">
    <property type="match status" value="1"/>
</dbReference>
<evidence type="ECO:0000259" key="12">
    <source>
        <dbReference type="Pfam" id="PF02434"/>
    </source>
</evidence>
<reference evidence="14" key="1">
    <citation type="journal article" date="2017" name="Nat. Microbiol.">
        <title>Global analysis of biosynthetic gene clusters reveals vast potential of secondary metabolite production in Penicillium species.</title>
        <authorList>
            <person name="Nielsen J.C."/>
            <person name="Grijseels S."/>
            <person name="Prigent S."/>
            <person name="Ji B."/>
            <person name="Dainat J."/>
            <person name="Nielsen K.F."/>
            <person name="Frisvad J.C."/>
            <person name="Workman M."/>
            <person name="Nielsen J."/>
        </authorList>
    </citation>
    <scope>NUCLEOTIDE SEQUENCE [LARGE SCALE GENOMIC DNA]</scope>
    <source>
        <strain evidence="14">IBT 31811</strain>
    </source>
</reference>
<organism evidence="13 14">
    <name type="scientific">Penicillium antarcticum</name>
    <dbReference type="NCBI Taxonomy" id="416450"/>
    <lineage>
        <taxon>Eukaryota</taxon>
        <taxon>Fungi</taxon>
        <taxon>Dikarya</taxon>
        <taxon>Ascomycota</taxon>
        <taxon>Pezizomycotina</taxon>
        <taxon>Eurotiomycetes</taxon>
        <taxon>Eurotiomycetidae</taxon>
        <taxon>Eurotiales</taxon>
        <taxon>Aspergillaceae</taxon>
        <taxon>Penicillium</taxon>
    </lineage>
</organism>
<dbReference type="PANTHER" id="PTHR23033">
    <property type="entry name" value="BETA1,3-GALACTOSYLTRANSFERASE"/>
    <property type="match status" value="1"/>
</dbReference>
<evidence type="ECO:0000256" key="2">
    <source>
        <dbReference type="ARBA" id="ARBA00004922"/>
    </source>
</evidence>
<keyword evidence="8" id="KW-0547">Nucleotide-binding</keyword>
<dbReference type="InterPro" id="IPR026050">
    <property type="entry name" value="C1GALT1/C1GALT1_chp1"/>
</dbReference>
<comment type="caution">
    <text evidence="13">The sequence shown here is derived from an EMBL/GenBank/DDBJ whole genome shotgun (WGS) entry which is preliminary data.</text>
</comment>
<evidence type="ECO:0000256" key="11">
    <source>
        <dbReference type="ARBA" id="ARBA00023136"/>
    </source>
</evidence>
<evidence type="ECO:0000313" key="13">
    <source>
        <dbReference type="EMBL" id="OQD85637.1"/>
    </source>
</evidence>
<evidence type="ECO:0000256" key="5">
    <source>
        <dbReference type="ARBA" id="ARBA00022676"/>
    </source>
</evidence>
<evidence type="ECO:0000256" key="8">
    <source>
        <dbReference type="ARBA" id="ARBA00022741"/>
    </source>
</evidence>
<evidence type="ECO:0000256" key="9">
    <source>
        <dbReference type="ARBA" id="ARBA00022968"/>
    </source>
</evidence>
<evidence type="ECO:0000256" key="3">
    <source>
        <dbReference type="ARBA" id="ARBA00006462"/>
    </source>
</evidence>
<comment type="similarity">
    <text evidence="3">Belongs to the glycosyltransferase 31 family. Beta3-Gal-T subfamily.</text>
</comment>
<dbReference type="GO" id="GO:0000166">
    <property type="term" value="F:nucleotide binding"/>
    <property type="evidence" value="ECO:0007669"/>
    <property type="project" value="UniProtKB-KW"/>
</dbReference>
<protein>
    <recommendedName>
        <fullName evidence="4">N-acetylgalactosaminide beta-1,3-galactosyltransferase</fullName>
        <ecNumber evidence="4">2.4.1.122</ecNumber>
    </recommendedName>
</protein>
<dbReference type="InterPro" id="IPR003378">
    <property type="entry name" value="Fringe-like_glycosylTrfase"/>
</dbReference>
<evidence type="ECO:0000256" key="1">
    <source>
        <dbReference type="ARBA" id="ARBA00004606"/>
    </source>
</evidence>
<sequence length="452" mass="51385">MSEITKVGLKEDISNEKDYWTWETRTQFRNTPLKKNNNNQQSETACDTFPSDVLSRVQIVLKTSATENANRVNTHLTSVTRCISNLLVVSDLETEVLGHQVYDILADIPLSARQKIPEFSGHNALQNGTKGIDGAAGWRLDRFKFLPMIERAKKVNPTAEWYVFLETDTYFVWDNLFRMLEQFDPSVPLYMGSPAPGRGLEKGGVIWFAYGGSGFVLSRAAVDKLMARDGGRYGQFVGPSVSDQYLQMVTDDCCGDSVLGTALYEKGIKLSGMWPMFNAHPLHSIPFGNEHHWCQPVISMHKSLLGDMDGLTKWENRRNRTEPLLYADLIDYHQIGDLSEKKGWDNGDWGGTIEAPDTLPQHQSLEACRQACHEKDWCMAFTHDNKGTCVFQRTMRLGSSKPDLIDQFTAGWDNEKIKKWRTYKSEDIGKGKEFSPYFSEEAMRRKQQTDYA</sequence>
<evidence type="ECO:0000256" key="7">
    <source>
        <dbReference type="ARBA" id="ARBA00022692"/>
    </source>
</evidence>
<keyword evidence="9" id="KW-0735">Signal-anchor</keyword>